<evidence type="ECO:0000313" key="2">
    <source>
        <dbReference type="Proteomes" id="UP000655883"/>
    </source>
</evidence>
<gene>
    <name evidence="1" type="ORF">EVB97_254</name>
</gene>
<organism evidence="1 2">
    <name type="scientific">Rhizobium phage RHph_Y65</name>
    <dbReference type="NCBI Taxonomy" id="2509785"/>
    <lineage>
        <taxon>Viruses</taxon>
        <taxon>Duplodnaviria</taxon>
        <taxon>Heunggongvirae</taxon>
        <taxon>Uroviricota</taxon>
        <taxon>Caudoviricetes</taxon>
        <taxon>Kleczkowskaviridae</taxon>
        <taxon>Cuauhnahuacvirus</taxon>
        <taxon>Cuauhnahuacvirus Y65</taxon>
    </lineage>
</organism>
<dbReference type="EMBL" id="MN988525">
    <property type="protein sequence ID" value="QIG72812.1"/>
    <property type="molecule type" value="Genomic_DNA"/>
</dbReference>
<reference evidence="1 2" key="1">
    <citation type="submission" date="2020-01" db="EMBL/GenBank/DDBJ databases">
        <title>Patterns of diversity and host range of bacteriophage communities associated with bean-nodulatin bacteria.</title>
        <authorList>
            <person name="Vann Cauwenberghe J."/>
            <person name="Santamaria R.I."/>
            <person name="Bustos P."/>
            <person name="Juarez S."/>
            <person name="Gonzalez V."/>
        </authorList>
    </citation>
    <scope>NUCLEOTIDE SEQUENCE [LARGE SCALE GENOMIC DNA]</scope>
    <source>
        <strain evidence="2">RHph</strain>
    </source>
</reference>
<dbReference type="Proteomes" id="UP000655883">
    <property type="component" value="Segment"/>
</dbReference>
<keyword evidence="2" id="KW-1185">Reference proteome</keyword>
<protein>
    <submittedName>
        <fullName evidence="1">Uncharacterized protein</fullName>
    </submittedName>
</protein>
<accession>A0A7S5R818</accession>
<name>A0A7S5R818_9CAUD</name>
<proteinExistence type="predicted"/>
<sequence length="105" mass="12404">MNMKIKRIFRSLFFRRKHVIDKLVLIGRASDYVSDPFMVGSYAWKSLYGTYKLQVDSVDVAQDKVVFYSYYIDPHGSEFIQGNYRVTTITEIVRRVRSLRLLVDI</sequence>
<evidence type="ECO:0000313" key="1">
    <source>
        <dbReference type="EMBL" id="QIG72812.1"/>
    </source>
</evidence>